<organism evidence="1 2">
    <name type="scientific">Paenibacillus urinalis</name>
    <dbReference type="NCBI Taxonomy" id="521520"/>
    <lineage>
        <taxon>Bacteria</taxon>
        <taxon>Bacillati</taxon>
        <taxon>Bacillota</taxon>
        <taxon>Bacilli</taxon>
        <taxon>Bacillales</taxon>
        <taxon>Paenibacillaceae</taxon>
        <taxon>Paenibacillus</taxon>
    </lineage>
</organism>
<keyword evidence="2" id="KW-1185">Reference proteome</keyword>
<gene>
    <name evidence="1" type="ORF">PUW25_25790</name>
</gene>
<proteinExistence type="predicted"/>
<evidence type="ECO:0000313" key="1">
    <source>
        <dbReference type="EMBL" id="WDI05224.1"/>
    </source>
</evidence>
<dbReference type="EMBL" id="CP118109">
    <property type="protein sequence ID" value="WDI05224.1"/>
    <property type="molecule type" value="Genomic_DNA"/>
</dbReference>
<dbReference type="Proteomes" id="UP001221519">
    <property type="component" value="Plasmid unnamed1"/>
</dbReference>
<reference evidence="1 2" key="1">
    <citation type="submission" date="2023-02" db="EMBL/GenBank/DDBJ databases">
        <title>Pathogen: clinical or host-associated sample.</title>
        <authorList>
            <person name="Hergert J."/>
            <person name="Casey R."/>
            <person name="Wagner J."/>
            <person name="Young E.L."/>
            <person name="Oakeson K.F."/>
        </authorList>
    </citation>
    <scope>NUCLEOTIDE SEQUENCE [LARGE SCALE GENOMIC DNA]</scope>
    <source>
        <strain evidence="1 2">2022CK-00829</strain>
        <plasmid evidence="1 2">unnamed1</plasmid>
    </source>
</reference>
<geneLocation type="plasmid" evidence="1 2">
    <name>unnamed1</name>
</geneLocation>
<keyword evidence="1" id="KW-0614">Plasmid</keyword>
<accession>A0ABY7XHI8</accession>
<protein>
    <submittedName>
        <fullName evidence="1">Uncharacterized protein</fullName>
    </submittedName>
</protein>
<name>A0ABY7XHI8_9BACL</name>
<evidence type="ECO:0000313" key="2">
    <source>
        <dbReference type="Proteomes" id="UP001221519"/>
    </source>
</evidence>
<sequence length="393" mass="44429">MGDDLDLSELLVTLSDGNRSVDITPGLEAHAEAVSRSDPNSAFKALQSIALNNTELAENLPAAFRIPSDQLLMSYAVELSGLLSIQQHYKEILEVLHMPIPNPHNPNEMDYIDYSIVNKTVMNPDYLFSCETMRLQKMDLSLEIEPNDEENIYFVAKLSDTKIKAKTSREQFEQLMSDLAHKTENKNKRIEQTDLFRNTLGEAIDLHIEGQKQVGNLYFKIGNKAFVGGLGIIWDREKNEDIGIFESLEIEVKDSGSNRYIVHDLTLPIGNDKTILSNLERYEFIFYNLDEKLLYTLSASAQGSTSFPSELASHSLQLNAASLYLDKIVDLSEVDLIAKAVESRNNLKSVESNDPFYADYKDTFASDRHAILRLSKQKAEQEKVQSIFSDIEF</sequence>
<dbReference type="RefSeq" id="WP_047913009.1">
    <property type="nucleotide sequence ID" value="NZ_CP118109.1"/>
</dbReference>